<name>A0A9X2BYF7_9BURK</name>
<feature type="transmembrane region" description="Helical" evidence="1">
    <location>
        <begin position="95"/>
        <end position="119"/>
    </location>
</feature>
<feature type="transmembrane region" description="Helical" evidence="1">
    <location>
        <begin position="59"/>
        <end position="83"/>
    </location>
</feature>
<protein>
    <submittedName>
        <fullName evidence="2">DUF1440 domain-containing protein</fullName>
    </submittedName>
</protein>
<organism evidence="2 3">
    <name type="scientific">Scleromatobacter humisilvae</name>
    <dbReference type="NCBI Taxonomy" id="2897159"/>
    <lineage>
        <taxon>Bacteria</taxon>
        <taxon>Pseudomonadati</taxon>
        <taxon>Pseudomonadota</taxon>
        <taxon>Betaproteobacteria</taxon>
        <taxon>Burkholderiales</taxon>
        <taxon>Sphaerotilaceae</taxon>
        <taxon>Scleromatobacter</taxon>
    </lineage>
</organism>
<dbReference type="AlphaFoldDB" id="A0A9X2BYF7"/>
<keyword evidence="1" id="KW-0812">Transmembrane</keyword>
<accession>A0A9X2BYF7</accession>
<keyword evidence="1" id="KW-1133">Transmembrane helix</keyword>
<keyword evidence="1" id="KW-0472">Membrane</keyword>
<reference evidence="2" key="1">
    <citation type="submission" date="2021-11" db="EMBL/GenBank/DDBJ databases">
        <title>BS-T2-15 a new species belonging to the Comamonadaceae family isolated from the soil of a French oak forest.</title>
        <authorList>
            <person name="Mieszkin S."/>
            <person name="Alain K."/>
        </authorList>
    </citation>
    <scope>NUCLEOTIDE SEQUENCE</scope>
    <source>
        <strain evidence="2">BS-T2-15</strain>
    </source>
</reference>
<sequence>MTPAPARAARLVVLAGAVGATCDIVYAILYYGWKGVSAERILQTVASGLLGKSAYDGGWPAAALGLALHYGIVIVAAALFFGVARRWAWLRDEPVTAGLAYGVAIYGVMNFIVLPLSAYPYPMRFPLLTTATGLLAHMLVGLSISLVTRRAHSR</sequence>
<feature type="transmembrane region" description="Helical" evidence="1">
    <location>
        <begin position="12"/>
        <end position="33"/>
    </location>
</feature>
<dbReference type="EMBL" id="JAJLJH010000001">
    <property type="protein sequence ID" value="MCK9684136.1"/>
    <property type="molecule type" value="Genomic_DNA"/>
</dbReference>
<dbReference type="RefSeq" id="WP_275680169.1">
    <property type="nucleotide sequence ID" value="NZ_JAJLJH010000001.1"/>
</dbReference>
<keyword evidence="3" id="KW-1185">Reference proteome</keyword>
<evidence type="ECO:0000256" key="1">
    <source>
        <dbReference type="SAM" id="Phobius"/>
    </source>
</evidence>
<proteinExistence type="predicted"/>
<dbReference type="Proteomes" id="UP001139353">
    <property type="component" value="Unassembled WGS sequence"/>
</dbReference>
<comment type="caution">
    <text evidence="2">The sequence shown here is derived from an EMBL/GenBank/DDBJ whole genome shotgun (WGS) entry which is preliminary data.</text>
</comment>
<evidence type="ECO:0000313" key="2">
    <source>
        <dbReference type="EMBL" id="MCK9684136.1"/>
    </source>
</evidence>
<gene>
    <name evidence="2" type="ORF">LPC04_00260</name>
</gene>
<evidence type="ECO:0000313" key="3">
    <source>
        <dbReference type="Proteomes" id="UP001139353"/>
    </source>
</evidence>
<feature type="transmembrane region" description="Helical" evidence="1">
    <location>
        <begin position="125"/>
        <end position="147"/>
    </location>
</feature>